<proteinExistence type="predicted"/>
<feature type="domain" description="EGF-like" evidence="2">
    <location>
        <begin position="496"/>
        <end position="535"/>
    </location>
</feature>
<keyword evidence="1" id="KW-1015">Disulfide bond</keyword>
<dbReference type="Proteomes" id="UP000292052">
    <property type="component" value="Unassembled WGS sequence"/>
</dbReference>
<dbReference type="Pfam" id="PF21164">
    <property type="entry name" value="Dumpy_DPY"/>
    <property type="match status" value="9"/>
</dbReference>
<name>A0A482VV71_ASBVE</name>
<evidence type="ECO:0000259" key="2">
    <source>
        <dbReference type="PROSITE" id="PS50026"/>
    </source>
</evidence>
<dbReference type="Gene3D" id="2.10.25.10">
    <property type="entry name" value="Laminin"/>
    <property type="match status" value="1"/>
</dbReference>
<gene>
    <name evidence="3" type="ORF">BDFB_000143</name>
</gene>
<feature type="disulfide bond" evidence="1">
    <location>
        <begin position="1086"/>
        <end position="1096"/>
    </location>
</feature>
<feature type="domain" description="EGF-like" evidence="2">
    <location>
        <begin position="812"/>
        <end position="849"/>
    </location>
</feature>
<dbReference type="OrthoDB" id="4405280at2759"/>
<feature type="domain" description="EGF-like" evidence="2">
    <location>
        <begin position="1024"/>
        <end position="1062"/>
    </location>
</feature>
<dbReference type="PANTHER" id="PTHR22963">
    <property type="entry name" value="ENDOGLIN-RELATED"/>
    <property type="match status" value="1"/>
</dbReference>
<feature type="domain" description="EGF-like" evidence="2">
    <location>
        <begin position="1083"/>
        <end position="1117"/>
    </location>
</feature>
<dbReference type="EMBL" id="QDEB01063094">
    <property type="protein sequence ID" value="RZC36339.1"/>
    <property type="molecule type" value="Genomic_DNA"/>
</dbReference>
<reference evidence="3 4" key="1">
    <citation type="submission" date="2017-03" db="EMBL/GenBank/DDBJ databases">
        <title>Genome of the blue death feigning beetle - Asbolus verrucosus.</title>
        <authorList>
            <person name="Rider S.D."/>
        </authorList>
    </citation>
    <scope>NUCLEOTIDE SEQUENCE [LARGE SCALE GENOMIC DNA]</scope>
    <source>
        <strain evidence="3">Butters</strain>
        <tissue evidence="3">Head and leg muscle</tissue>
    </source>
</reference>
<dbReference type="InterPro" id="IPR000742">
    <property type="entry name" value="EGF"/>
</dbReference>
<feature type="domain" description="EGF-like" evidence="2">
    <location>
        <begin position="171"/>
        <end position="213"/>
    </location>
</feature>
<protein>
    <recommendedName>
        <fullName evidence="2">EGF-like domain-containing protein</fullName>
    </recommendedName>
</protein>
<dbReference type="PANTHER" id="PTHR22963:SF39">
    <property type="entry name" value="DUMPY"/>
    <property type="match status" value="1"/>
</dbReference>
<dbReference type="SMART" id="SM00274">
    <property type="entry name" value="FOLN"/>
    <property type="match status" value="5"/>
</dbReference>
<evidence type="ECO:0000313" key="3">
    <source>
        <dbReference type="EMBL" id="RZC36339.1"/>
    </source>
</evidence>
<dbReference type="STRING" id="1661398.A0A482VV71"/>
<keyword evidence="1" id="KW-0245">EGF-like domain</keyword>
<organism evidence="3 4">
    <name type="scientific">Asbolus verrucosus</name>
    <name type="common">Desert ironclad beetle</name>
    <dbReference type="NCBI Taxonomy" id="1661398"/>
    <lineage>
        <taxon>Eukaryota</taxon>
        <taxon>Metazoa</taxon>
        <taxon>Ecdysozoa</taxon>
        <taxon>Arthropoda</taxon>
        <taxon>Hexapoda</taxon>
        <taxon>Insecta</taxon>
        <taxon>Pterygota</taxon>
        <taxon>Neoptera</taxon>
        <taxon>Endopterygota</taxon>
        <taxon>Coleoptera</taxon>
        <taxon>Polyphaga</taxon>
        <taxon>Cucujiformia</taxon>
        <taxon>Tenebrionidae</taxon>
        <taxon>Pimeliinae</taxon>
        <taxon>Asbolus</taxon>
    </lineage>
</organism>
<evidence type="ECO:0000313" key="4">
    <source>
        <dbReference type="Proteomes" id="UP000292052"/>
    </source>
</evidence>
<feature type="domain" description="EGF-like" evidence="2">
    <location>
        <begin position="340"/>
        <end position="379"/>
    </location>
</feature>
<evidence type="ECO:0000256" key="1">
    <source>
        <dbReference type="PROSITE-ProRule" id="PRU00076"/>
    </source>
</evidence>
<accession>A0A482VV71</accession>
<feature type="domain" description="EGF-like" evidence="2">
    <location>
        <begin position="604"/>
        <end position="643"/>
    </location>
</feature>
<dbReference type="SUPFAM" id="SSF90148">
    <property type="entry name" value="DPY module"/>
    <property type="match status" value="9"/>
</dbReference>
<comment type="caution">
    <text evidence="1">Lacks conserved residue(s) required for the propagation of feature annotation.</text>
</comment>
<feature type="domain" description="EGF-like" evidence="2">
    <location>
        <begin position="710"/>
        <end position="748"/>
    </location>
</feature>
<comment type="caution">
    <text evidence="3">The sequence shown here is derived from an EMBL/GenBank/DDBJ whole genome shotgun (WGS) entry which is preliminary data.</text>
</comment>
<dbReference type="PROSITE" id="PS01186">
    <property type="entry name" value="EGF_2"/>
    <property type="match status" value="6"/>
</dbReference>
<feature type="domain" description="EGF-like" evidence="2">
    <location>
        <begin position="42"/>
        <end position="84"/>
    </location>
</feature>
<feature type="domain" description="EGF-like" evidence="2">
    <location>
        <begin position="916"/>
        <end position="954"/>
    </location>
</feature>
<keyword evidence="4" id="KW-1185">Reference proteome</keyword>
<dbReference type="SMART" id="SM00181">
    <property type="entry name" value="EGF"/>
    <property type="match status" value="21"/>
</dbReference>
<dbReference type="PROSITE" id="PS50026">
    <property type="entry name" value="EGF_3"/>
    <property type="match status" value="10"/>
</dbReference>
<dbReference type="InterPro" id="IPR048407">
    <property type="entry name" value="Dumpy_DPY"/>
</dbReference>
<dbReference type="AlphaFoldDB" id="A0A482VV71"/>
<sequence length="1191" mass="126422">MFLSKRFDRKPVQKLQVVGGKAVCFCLPEYEGTPPQTPCALPSNPCNPSPCGPNTQCSLLSNGFAKCTCLPGYLESPNTIRGCVELKNKCEPNPCGQDALCDPLREPVCYCSVGMVGNPFRICAEPVAAPMLCSPGPCGINADCYVSNNQEQCYCRSGYIGNPYSGCRQEPSSPCVPNPCGPGAQCIVSPEGKSMCRCPDGIGGDPTGSTGCHGYECVVDDNCPDHQACMSYRCRDPCPGSCGINANCRVEKHHPVCTCEPQFTGNPVIRCFPVPEPMPPHDPCLPSPCGLNTLCQIVANRAVCSCLPDFQGDPQFGCRPECVLNSDCPINKACLERHCVDPCTITNLCGIHAICQVRDHTATCVCPKGYMGDPFYQCLPTPPVSPVANVSKPCSPSPCGFNSVCNAYGGQVAICDPCSGPDAPYDLRCRPECLTNADCPFNKACLGFTCSDPCPGSCGINALCTVVSHVPVCSCPQGFVGNPFEHCSIPSKPQEKVDTCENVRCGANANCKQQNRALACVCKKGFYGNPWITCRPECVINPDCPLDKACINSKCVDPCAGVCGVGAQCEAINHIPICFCPPQHTGDPFVNCYPFKPPPSPSILLQPCDPSPCGPYSRCLVSPQGYATCSCLPNYHGAPPACKPECIISSECPQTKACINQKCSDPCPGICGSNALCTVINHNPICSCAPGQLGDPFVNCYQSTGEPKVPTNPCNPSPCGPNSICQVKKNRPVCSCSPNYIGSPPYCRPECVINQECPKNKACIREKCVNPCADLCGQNAKCDVVNHAPFCSCLAGYEGDAFVGCSKIEIIPKDPCNPSPCGENAQCTVINGAARCNCIPPYIGNPYSGGCRPECTINADCPSHLACLSQHCRNPCQGVCGINAECNVVNHVPVCTCARGLMGDPFTSCREIPQPPINPCEPSPCGPNSICRVRNDQAVCSCQVGYFGAPPLCRPECLVSSECDQHKACIHLKCEDPCPGSCGLNARCQVVNHNPICSCPPNYNGNPFVQCIREEPKPRPPAPPISPCIPSPCGANAECRPVGDRPVCTCLPGMLGAPPNCRPECVINQDCPSHLACVNNKCKDPCAGSCGYNAQCTVLNHRPTCTCLSGYEGDPFSGCNPTKGCRPECLMNDDCPHDKACLAMKCRDPCPGSCGVNAECKVINHNPQCYCRQGYTGNALNLCREIPASKI</sequence>
<dbReference type="InterPro" id="IPR003645">
    <property type="entry name" value="Fol_N"/>
</dbReference>